<evidence type="ECO:0000256" key="1">
    <source>
        <dbReference type="SAM" id="SignalP"/>
    </source>
</evidence>
<name>A0ABU3GDU7_9MICO</name>
<gene>
    <name evidence="2" type="ORF">Q9S71_14215</name>
</gene>
<protein>
    <recommendedName>
        <fullName evidence="4">DUF1565 domain-containing protein</fullName>
    </recommendedName>
</protein>
<keyword evidence="3" id="KW-1185">Reference proteome</keyword>
<comment type="caution">
    <text evidence="2">The sequence shown here is derived from an EMBL/GenBank/DDBJ whole genome shotgun (WGS) entry which is preliminary data.</text>
</comment>
<feature type="chain" id="PRO_5046274760" description="DUF1565 domain-containing protein" evidence="1">
    <location>
        <begin position="28"/>
        <end position="422"/>
    </location>
</feature>
<feature type="signal peptide" evidence="1">
    <location>
        <begin position="1"/>
        <end position="27"/>
    </location>
</feature>
<reference evidence="2 3" key="1">
    <citation type="submission" date="2023-08" db="EMBL/GenBank/DDBJ databases">
        <title>Microbacterium aquilitoris sp. nov. and Microbacterium gwkjibeachense sp. nov., isolated from beach.</title>
        <authorList>
            <person name="Lee S.D."/>
            <person name="Yang H."/>
            <person name="Kim I."/>
        </authorList>
    </citation>
    <scope>NUCLEOTIDE SEQUENCE [LARGE SCALE GENOMIC DNA]</scope>
    <source>
        <strain evidence="2 3">KSW4-11</strain>
    </source>
</reference>
<keyword evidence="1" id="KW-0732">Signal</keyword>
<dbReference type="Proteomes" id="UP001251849">
    <property type="component" value="Unassembled WGS sequence"/>
</dbReference>
<dbReference type="RefSeq" id="WP_311863042.1">
    <property type="nucleotide sequence ID" value="NZ_JAUZVV010000002.1"/>
</dbReference>
<evidence type="ECO:0008006" key="4">
    <source>
        <dbReference type="Google" id="ProtNLM"/>
    </source>
</evidence>
<accession>A0ABU3GDU7</accession>
<evidence type="ECO:0000313" key="3">
    <source>
        <dbReference type="Proteomes" id="UP001251849"/>
    </source>
</evidence>
<dbReference type="InterPro" id="IPR012334">
    <property type="entry name" value="Pectin_lyas_fold"/>
</dbReference>
<sequence length="422" mass="45571">MLTIIAALVTVYALMGSAIVAAPPAHADTKPGFGIGTTGLYRPTGSTGRYIYVDAARGADFAYDPTGHEAGDAPWPRNDCLHGNRTPYWARTNGLGSANCPQPDAAHPMRTIKVAIYASRPGDVIVVRGGTYNEAISTTGDGRTDHKGTSSTHRLVLQNYPGESVRLNGYINFQDPDYWTIAGIRFGWHSTITANRHYIVGMFGGTGWLFQRNEVSGAHGNANMLVSFASGGPSAATAPQSWRVNQNCIHNNRGTNPGNTDHNLYVKPSQYSRDGVIQRNFMWNAPNGANIKLGPSQNPAESPAYVTVRNNTLLRSGSGVVVGSTAQHISITRNVIGLPFTPNRDDGGIKTYSMRYPTTVTVNDNYIAGWPNYIRETGTNPYGHVVRQNNKVWDQLTTGSYNSCTVVPATSTVRSGWGHVAN</sequence>
<dbReference type="EMBL" id="JAUZVV010000002">
    <property type="protein sequence ID" value="MDT3317980.1"/>
    <property type="molecule type" value="Genomic_DNA"/>
</dbReference>
<organism evidence="2 3">
    <name type="scientific">Microbacterium gawkjiense</name>
    <dbReference type="NCBI Taxonomy" id="3067309"/>
    <lineage>
        <taxon>Bacteria</taxon>
        <taxon>Bacillati</taxon>
        <taxon>Actinomycetota</taxon>
        <taxon>Actinomycetes</taxon>
        <taxon>Micrococcales</taxon>
        <taxon>Microbacteriaceae</taxon>
        <taxon>Microbacterium</taxon>
    </lineage>
</organism>
<evidence type="ECO:0000313" key="2">
    <source>
        <dbReference type="EMBL" id="MDT3317980.1"/>
    </source>
</evidence>
<dbReference type="Gene3D" id="2.160.20.10">
    <property type="entry name" value="Single-stranded right-handed beta-helix, Pectin lyase-like"/>
    <property type="match status" value="1"/>
</dbReference>
<proteinExistence type="predicted"/>
<dbReference type="InterPro" id="IPR011050">
    <property type="entry name" value="Pectin_lyase_fold/virulence"/>
</dbReference>
<dbReference type="SUPFAM" id="SSF51126">
    <property type="entry name" value="Pectin lyase-like"/>
    <property type="match status" value="1"/>
</dbReference>